<dbReference type="Gene3D" id="2.60.34.10">
    <property type="entry name" value="Substrate Binding Domain Of DNAk, Chain A, domain 1"/>
    <property type="match status" value="1"/>
</dbReference>
<comment type="caution">
    <text evidence="4">The sequence shown here is derived from an EMBL/GenBank/DDBJ whole genome shotgun (WGS) entry which is preliminary data.</text>
</comment>
<gene>
    <name evidence="4" type="ORF">Cgig2_004773</name>
</gene>
<accession>A0A9Q1QQU2</accession>
<dbReference type="PANTHER" id="PTHR19375">
    <property type="entry name" value="HEAT SHOCK PROTEIN 70KDA"/>
    <property type="match status" value="1"/>
</dbReference>
<dbReference type="InterPro" id="IPR018181">
    <property type="entry name" value="Heat_shock_70_CS"/>
</dbReference>
<keyword evidence="2" id="KW-0547">Nucleotide-binding</keyword>
<dbReference type="SUPFAM" id="SSF100920">
    <property type="entry name" value="Heat shock protein 70kD (HSP70), peptide-binding domain"/>
    <property type="match status" value="1"/>
</dbReference>
<keyword evidence="5" id="KW-1185">Reference proteome</keyword>
<dbReference type="PROSITE" id="PS01036">
    <property type="entry name" value="HSP70_3"/>
    <property type="match status" value="1"/>
</dbReference>
<evidence type="ECO:0000256" key="1">
    <source>
        <dbReference type="ARBA" id="ARBA00007381"/>
    </source>
</evidence>
<sequence>MAGDRLGGGAFDNKLVTHFVDEFKREHRKDISGNPRALGRTVEKCLVEACMGTDEVDDVVFVGGSTRIPKVQAAILRGVLDKQQFLPVEVTPLSLGIEVLGGVFSVVIPRNTAIPTKMKQRYATVEDNQTVVTINVYKGEISIAEENNFLGKFKLSGITPAPKGVASIIVSFSINANGILIVTAEEESAGNKNQITITSIGEITRMVEEAKQYREDDMENMKVAKAKQNLENYANDMHELLRNCGRKMEAEDQKVIRDIVERTIQWLDRNLHLKDASKFERTLEKLQIVCQPLNAKLYCKGYW</sequence>
<dbReference type="InterPro" id="IPR013126">
    <property type="entry name" value="Hsp_70_fam"/>
</dbReference>
<proteinExistence type="inferred from homology"/>
<dbReference type="Proteomes" id="UP001153076">
    <property type="component" value="Unassembled WGS sequence"/>
</dbReference>
<evidence type="ECO:0000313" key="4">
    <source>
        <dbReference type="EMBL" id="KAJ8450316.1"/>
    </source>
</evidence>
<dbReference type="EMBL" id="JAKOGI010000016">
    <property type="protein sequence ID" value="KAJ8450316.1"/>
    <property type="molecule type" value="Genomic_DNA"/>
</dbReference>
<organism evidence="4 5">
    <name type="scientific">Carnegiea gigantea</name>
    <dbReference type="NCBI Taxonomy" id="171969"/>
    <lineage>
        <taxon>Eukaryota</taxon>
        <taxon>Viridiplantae</taxon>
        <taxon>Streptophyta</taxon>
        <taxon>Embryophyta</taxon>
        <taxon>Tracheophyta</taxon>
        <taxon>Spermatophyta</taxon>
        <taxon>Magnoliopsida</taxon>
        <taxon>eudicotyledons</taxon>
        <taxon>Gunneridae</taxon>
        <taxon>Pentapetalae</taxon>
        <taxon>Caryophyllales</taxon>
        <taxon>Cactineae</taxon>
        <taxon>Cactaceae</taxon>
        <taxon>Cactoideae</taxon>
        <taxon>Echinocereeae</taxon>
        <taxon>Carnegiea</taxon>
    </lineage>
</organism>
<evidence type="ECO:0008006" key="6">
    <source>
        <dbReference type="Google" id="ProtNLM"/>
    </source>
</evidence>
<name>A0A9Q1QQU2_9CARY</name>
<dbReference type="Pfam" id="PF00012">
    <property type="entry name" value="HSP70"/>
    <property type="match status" value="2"/>
</dbReference>
<dbReference type="Gene3D" id="3.90.640.10">
    <property type="entry name" value="Actin, Chain A, domain 4"/>
    <property type="match status" value="1"/>
</dbReference>
<dbReference type="SUPFAM" id="SSF100934">
    <property type="entry name" value="Heat shock protein 70kD (HSP70), C-terminal subdomain"/>
    <property type="match status" value="1"/>
</dbReference>
<dbReference type="GO" id="GO:0005524">
    <property type="term" value="F:ATP binding"/>
    <property type="evidence" value="ECO:0007669"/>
    <property type="project" value="UniProtKB-KW"/>
</dbReference>
<evidence type="ECO:0000256" key="2">
    <source>
        <dbReference type="ARBA" id="ARBA00022741"/>
    </source>
</evidence>
<dbReference type="AlphaFoldDB" id="A0A9Q1QQU2"/>
<dbReference type="Gene3D" id="3.30.420.40">
    <property type="match status" value="1"/>
</dbReference>
<dbReference type="GO" id="GO:0140662">
    <property type="term" value="F:ATP-dependent protein folding chaperone"/>
    <property type="evidence" value="ECO:0007669"/>
    <property type="project" value="InterPro"/>
</dbReference>
<evidence type="ECO:0000256" key="3">
    <source>
        <dbReference type="ARBA" id="ARBA00022840"/>
    </source>
</evidence>
<dbReference type="FunFam" id="2.60.34.10:FF:000012">
    <property type="entry name" value="Heat shock 70 kDa protein"/>
    <property type="match status" value="1"/>
</dbReference>
<dbReference type="Gene3D" id="1.20.1270.10">
    <property type="match status" value="1"/>
</dbReference>
<evidence type="ECO:0000313" key="5">
    <source>
        <dbReference type="Proteomes" id="UP001153076"/>
    </source>
</evidence>
<dbReference type="InterPro" id="IPR043129">
    <property type="entry name" value="ATPase_NBD"/>
</dbReference>
<reference evidence="4" key="1">
    <citation type="submission" date="2022-04" db="EMBL/GenBank/DDBJ databases">
        <title>Carnegiea gigantea Genome sequencing and assembly v2.</title>
        <authorList>
            <person name="Copetti D."/>
            <person name="Sanderson M.J."/>
            <person name="Burquez A."/>
            <person name="Wojciechowski M.F."/>
        </authorList>
    </citation>
    <scope>NUCLEOTIDE SEQUENCE</scope>
    <source>
        <strain evidence="4">SGP5-SGP5p</strain>
        <tissue evidence="4">Aerial part</tissue>
    </source>
</reference>
<dbReference type="InterPro" id="IPR029047">
    <property type="entry name" value="HSP70_peptide-bd_sf"/>
</dbReference>
<dbReference type="SUPFAM" id="SSF53067">
    <property type="entry name" value="Actin-like ATPase domain"/>
    <property type="match status" value="1"/>
</dbReference>
<dbReference type="InterPro" id="IPR029048">
    <property type="entry name" value="HSP70_C_sf"/>
</dbReference>
<protein>
    <recommendedName>
        <fullName evidence="6">Heat shock protein 70</fullName>
    </recommendedName>
</protein>
<dbReference type="OrthoDB" id="3789372at2759"/>
<keyword evidence="3" id="KW-0067">ATP-binding</keyword>
<comment type="similarity">
    <text evidence="1">Belongs to the heat shock protein 70 family.</text>
</comment>